<evidence type="ECO:0000313" key="2">
    <source>
        <dbReference type="EMBL" id="OCB91752.1"/>
    </source>
</evidence>
<feature type="region of interest" description="Disordered" evidence="1">
    <location>
        <begin position="73"/>
        <end position="97"/>
    </location>
</feature>
<accession>A0A9Q5I4W7</accession>
<keyword evidence="3" id="KW-1185">Reference proteome</keyword>
<evidence type="ECO:0000313" key="3">
    <source>
        <dbReference type="Proteomes" id="UP000757232"/>
    </source>
</evidence>
<gene>
    <name evidence="2" type="ORF">A7U60_g980</name>
</gene>
<sequence>MIVLFRSSFITAAFVCIVAVSQFATVYAAPQIGMRPKLRVLGVDASGSEVSSILSAAATADVDGSASATLSPEITATAASESSTSDDPGTDFSVQSNSAASSASGVGVALLIGSFAALIQTF</sequence>
<dbReference type="AlphaFoldDB" id="A0A9Q5I4W7"/>
<dbReference type="Proteomes" id="UP000757232">
    <property type="component" value="Unassembled WGS sequence"/>
</dbReference>
<protein>
    <submittedName>
        <fullName evidence="2">Uncharacterized protein</fullName>
    </submittedName>
</protein>
<feature type="compositionally biased region" description="Low complexity" evidence="1">
    <location>
        <begin position="75"/>
        <end position="85"/>
    </location>
</feature>
<evidence type="ECO:0000256" key="1">
    <source>
        <dbReference type="SAM" id="MobiDB-lite"/>
    </source>
</evidence>
<organism evidence="2 3">
    <name type="scientific">Sanghuangporus baumii</name>
    <name type="common">Phellinus baumii</name>
    <dbReference type="NCBI Taxonomy" id="108892"/>
    <lineage>
        <taxon>Eukaryota</taxon>
        <taxon>Fungi</taxon>
        <taxon>Dikarya</taxon>
        <taxon>Basidiomycota</taxon>
        <taxon>Agaricomycotina</taxon>
        <taxon>Agaricomycetes</taxon>
        <taxon>Hymenochaetales</taxon>
        <taxon>Hymenochaetaceae</taxon>
        <taxon>Sanghuangporus</taxon>
    </lineage>
</organism>
<comment type="caution">
    <text evidence="2">The sequence shown here is derived from an EMBL/GenBank/DDBJ whole genome shotgun (WGS) entry which is preliminary data.</text>
</comment>
<reference evidence="2" key="1">
    <citation type="submission" date="2016-06" db="EMBL/GenBank/DDBJ databases">
        <title>Draft Genome sequence of the fungus Inonotus baumii.</title>
        <authorList>
            <person name="Zhu H."/>
            <person name="Lin W."/>
        </authorList>
    </citation>
    <scope>NUCLEOTIDE SEQUENCE</scope>
    <source>
        <strain evidence="2">821</strain>
    </source>
</reference>
<proteinExistence type="predicted"/>
<dbReference type="OrthoDB" id="3263762at2759"/>
<dbReference type="EMBL" id="LNZH02000066">
    <property type="protein sequence ID" value="OCB91752.1"/>
    <property type="molecule type" value="Genomic_DNA"/>
</dbReference>
<name>A0A9Q5I4W7_SANBA</name>